<reference evidence="3" key="1">
    <citation type="submission" date="2025-08" db="UniProtKB">
        <authorList>
            <consortium name="RefSeq"/>
        </authorList>
    </citation>
    <scope>IDENTIFICATION</scope>
    <source>
        <tissue evidence="3">Whole organism</tissue>
    </source>
</reference>
<proteinExistence type="predicted"/>
<feature type="compositionally biased region" description="Basic and acidic residues" evidence="1">
    <location>
        <begin position="294"/>
        <end position="306"/>
    </location>
</feature>
<dbReference type="RefSeq" id="XP_052129935.1">
    <property type="nucleotide sequence ID" value="XM_052273975.1"/>
</dbReference>
<evidence type="ECO:0000313" key="3">
    <source>
        <dbReference type="RefSeq" id="XP_052129935.1"/>
    </source>
</evidence>
<dbReference type="AlphaFoldDB" id="A0A9C6X686"/>
<gene>
    <name evidence="3" type="primary">LOC113211514</name>
</gene>
<evidence type="ECO:0000256" key="1">
    <source>
        <dbReference type="SAM" id="MobiDB-lite"/>
    </source>
</evidence>
<dbReference type="Proteomes" id="UP000504606">
    <property type="component" value="Unplaced"/>
</dbReference>
<name>A0A9C6X686_FRAOC</name>
<sequence length="328" mass="37368">MFHLQISSVDKSKPPDTLLDPNKDVFTVDISEEEKELLEKRKFYIENRIWKEIMDAMRTIIDDHIVRLLHICGFRTYITLKALTDDDLKEIENFVKSGELQAKVKDPKEFKWYLGSDIDPKSFSFSIGEKRLIKLLIKYVTDNHESKDKPLGKNVSLLHPLFRRSVEPGAAGSPKRLKSSVASDKLVVTYDFPQEETNVRKLMKDHFRKEAFPEDYIKSVAQLAITIKTVERKDGAGLSASVKCPMCSEKIGGVRSPTTTWTLSNIYRHFVKHKDKKEHIPGTVSKSFFQPAPDRSKSPIHDLTHSDEEDGGVQKVVNAGTSRLPEGK</sequence>
<accession>A0A9C6X686</accession>
<protein>
    <submittedName>
        <fullName evidence="3">Uncharacterized protein LOC113211514 isoform X2</fullName>
    </submittedName>
</protein>
<feature type="region of interest" description="Disordered" evidence="1">
    <location>
        <begin position="281"/>
        <end position="328"/>
    </location>
</feature>
<organism evidence="2 3">
    <name type="scientific">Frankliniella occidentalis</name>
    <name type="common">Western flower thrips</name>
    <name type="synonym">Euthrips occidentalis</name>
    <dbReference type="NCBI Taxonomy" id="133901"/>
    <lineage>
        <taxon>Eukaryota</taxon>
        <taxon>Metazoa</taxon>
        <taxon>Ecdysozoa</taxon>
        <taxon>Arthropoda</taxon>
        <taxon>Hexapoda</taxon>
        <taxon>Insecta</taxon>
        <taxon>Pterygota</taxon>
        <taxon>Neoptera</taxon>
        <taxon>Paraneoptera</taxon>
        <taxon>Thysanoptera</taxon>
        <taxon>Terebrantia</taxon>
        <taxon>Thripoidea</taxon>
        <taxon>Thripidae</taxon>
        <taxon>Frankliniella</taxon>
    </lineage>
</organism>
<evidence type="ECO:0000313" key="2">
    <source>
        <dbReference type="Proteomes" id="UP000504606"/>
    </source>
</evidence>
<keyword evidence="2" id="KW-1185">Reference proteome</keyword>
<dbReference type="GeneID" id="113211514"/>